<dbReference type="Proteomes" id="UP001597092">
    <property type="component" value="Unassembled WGS sequence"/>
</dbReference>
<dbReference type="EMBL" id="JBHUDP010000006">
    <property type="protein sequence ID" value="MFD1686839.1"/>
    <property type="molecule type" value="Genomic_DNA"/>
</dbReference>
<protein>
    <submittedName>
        <fullName evidence="1">Uncharacterized protein</fullName>
    </submittedName>
</protein>
<dbReference type="AlphaFoldDB" id="A0ABD6DXL1"/>
<dbReference type="RefSeq" id="WP_256307338.1">
    <property type="nucleotide sequence ID" value="NZ_JANHAW010000002.1"/>
</dbReference>
<reference evidence="1 2" key="1">
    <citation type="journal article" date="2019" name="Int. J. Syst. Evol. Microbiol.">
        <title>The Global Catalogue of Microorganisms (GCM) 10K type strain sequencing project: providing services to taxonomists for standard genome sequencing and annotation.</title>
        <authorList>
            <consortium name="The Broad Institute Genomics Platform"/>
            <consortium name="The Broad Institute Genome Sequencing Center for Infectious Disease"/>
            <person name="Wu L."/>
            <person name="Ma J."/>
        </authorList>
    </citation>
    <scope>NUCLEOTIDE SEQUENCE [LARGE SCALE GENOMIC DNA]</scope>
    <source>
        <strain evidence="1 2">CGMCC 1.10387</strain>
    </source>
</reference>
<keyword evidence="2" id="KW-1185">Reference proteome</keyword>
<dbReference type="InterPro" id="IPR055965">
    <property type="entry name" value="DUF7543"/>
</dbReference>
<evidence type="ECO:0000313" key="1">
    <source>
        <dbReference type="EMBL" id="MFD1686839.1"/>
    </source>
</evidence>
<gene>
    <name evidence="1" type="ORF">ACFSAS_14590</name>
</gene>
<proteinExistence type="predicted"/>
<name>A0ABD6DXL1_9EURY</name>
<sequence length="81" mass="9298">MEWTLNREEEGLVEWTRADGYATIRCRQRADGEWVVRLDRLYQAPDGSGYRRERVGNVDAAKRVAEAWRDEHDGETGDGGS</sequence>
<accession>A0ABD6DXL1</accession>
<evidence type="ECO:0000313" key="2">
    <source>
        <dbReference type="Proteomes" id="UP001597092"/>
    </source>
</evidence>
<organism evidence="1 2">
    <name type="scientific">Halobellus litoreus</name>
    <dbReference type="NCBI Taxonomy" id="755310"/>
    <lineage>
        <taxon>Archaea</taxon>
        <taxon>Methanobacteriati</taxon>
        <taxon>Methanobacteriota</taxon>
        <taxon>Stenosarchaea group</taxon>
        <taxon>Halobacteria</taxon>
        <taxon>Halobacteriales</taxon>
        <taxon>Haloferacaceae</taxon>
        <taxon>Halobellus</taxon>
    </lineage>
</organism>
<comment type="caution">
    <text evidence="1">The sequence shown here is derived from an EMBL/GenBank/DDBJ whole genome shotgun (WGS) entry which is preliminary data.</text>
</comment>
<dbReference type="Pfam" id="PF24399">
    <property type="entry name" value="DUF7543"/>
    <property type="match status" value="1"/>
</dbReference>